<reference evidence="11" key="1">
    <citation type="submission" date="2021-01" db="EMBL/GenBank/DDBJ databases">
        <title>Whole genome shotgun sequence of Actinoplanes ferrugineus NBRC 15555.</title>
        <authorList>
            <person name="Komaki H."/>
            <person name="Tamura T."/>
        </authorList>
    </citation>
    <scope>NUCLEOTIDE SEQUENCE</scope>
    <source>
        <strain evidence="11">NBRC 15555</strain>
    </source>
</reference>
<keyword evidence="7 10" id="KW-0732">Signal</keyword>
<dbReference type="SUPFAM" id="SSF53850">
    <property type="entry name" value="Periplasmic binding protein-like II"/>
    <property type="match status" value="1"/>
</dbReference>
<evidence type="ECO:0000313" key="12">
    <source>
        <dbReference type="Proteomes" id="UP000598174"/>
    </source>
</evidence>
<evidence type="ECO:0000256" key="4">
    <source>
        <dbReference type="ARBA" id="ARBA00022448"/>
    </source>
</evidence>
<keyword evidence="12" id="KW-1185">Reference proteome</keyword>
<dbReference type="PANTHER" id="PTHR30024:SF47">
    <property type="entry name" value="TAURINE-BINDING PERIPLASMIC PROTEIN"/>
    <property type="match status" value="1"/>
</dbReference>
<evidence type="ECO:0000256" key="8">
    <source>
        <dbReference type="ARBA" id="ARBA00023136"/>
    </source>
</evidence>
<evidence type="ECO:0000256" key="5">
    <source>
        <dbReference type="ARBA" id="ARBA00022475"/>
    </source>
</evidence>
<accession>A0A919IWS9</accession>
<evidence type="ECO:0000256" key="9">
    <source>
        <dbReference type="ARBA" id="ARBA00024031"/>
    </source>
</evidence>
<evidence type="ECO:0000256" key="6">
    <source>
        <dbReference type="ARBA" id="ARBA00022519"/>
    </source>
</evidence>
<dbReference type="NCBIfam" id="TIGR01728">
    <property type="entry name" value="SsuA_fam"/>
    <property type="match status" value="1"/>
</dbReference>
<comment type="caution">
    <text evidence="11">The sequence shown here is derived from an EMBL/GenBank/DDBJ whole genome shotgun (WGS) entry which is preliminary data.</text>
</comment>
<organism evidence="11 12">
    <name type="scientific">Paractinoplanes ferrugineus</name>
    <dbReference type="NCBI Taxonomy" id="113564"/>
    <lineage>
        <taxon>Bacteria</taxon>
        <taxon>Bacillati</taxon>
        <taxon>Actinomycetota</taxon>
        <taxon>Actinomycetes</taxon>
        <taxon>Micromonosporales</taxon>
        <taxon>Micromonosporaceae</taxon>
        <taxon>Paractinoplanes</taxon>
    </lineage>
</organism>
<gene>
    <name evidence="11" type="ORF">Afe05nite_05830</name>
</gene>
<keyword evidence="4" id="KW-0813">Transport</keyword>
<evidence type="ECO:0000313" key="11">
    <source>
        <dbReference type="EMBL" id="GIE08743.1"/>
    </source>
</evidence>
<keyword evidence="6" id="KW-0997">Cell inner membrane</keyword>
<protein>
    <submittedName>
        <fullName evidence="11">Lipoprotein</fullName>
    </submittedName>
</protein>
<dbReference type="GO" id="GO:0042626">
    <property type="term" value="F:ATPase-coupled transmembrane transporter activity"/>
    <property type="evidence" value="ECO:0007669"/>
    <property type="project" value="InterPro"/>
</dbReference>
<dbReference type="InterPro" id="IPR006311">
    <property type="entry name" value="TAT_signal"/>
</dbReference>
<dbReference type="GO" id="GO:0042597">
    <property type="term" value="C:periplasmic space"/>
    <property type="evidence" value="ECO:0007669"/>
    <property type="project" value="UniProtKB-SubCell"/>
</dbReference>
<comment type="similarity">
    <text evidence="9">Belongs to the CmpA/NrtA family.</text>
</comment>
<dbReference type="Pfam" id="PF13379">
    <property type="entry name" value="NMT1_2"/>
    <property type="match status" value="1"/>
</dbReference>
<keyword evidence="5" id="KW-1003">Cell membrane</keyword>
<sequence>MSSPTFPQLGAGLPRRRVFAIAGALLTASALAACGDDDEDGAPTTSASGGAEAGTIRLGYFPNITHAPALVGVDKGLFAEALGSTKLDAKTFNAGPAAIEALISGAIDATYIGPNPAINSWAQSKGRSLKIIAGSTSGGAGLVVKPAINGPADLKGKKIATPQLGNTQDVALRAWLKSNNLTANAQGGGDVSVLPQDNATSLQAFQQGSIDGAWLPEPFLSRFQLEAGAKLLVNEKDLWTSTSGQFVTTHLIVSQDFLKKSPGTVTKLIQGHLKALEFIKSNDADAQKAANAQIAALSGKPLKDNVLAAAFKNLTFTADPIAASLYTSAKHAEEVGLLKSVDLKGIYDLNALNQLLTTAGQPTVSDAAA</sequence>
<evidence type="ECO:0000256" key="7">
    <source>
        <dbReference type="ARBA" id="ARBA00022729"/>
    </source>
</evidence>
<dbReference type="Proteomes" id="UP000598174">
    <property type="component" value="Unassembled WGS sequence"/>
</dbReference>
<dbReference type="CDD" id="cd13553">
    <property type="entry name" value="PBP2_NrtA_CpmA_like"/>
    <property type="match status" value="1"/>
</dbReference>
<dbReference type="AlphaFoldDB" id="A0A919IWS9"/>
<keyword evidence="8" id="KW-0472">Membrane</keyword>
<feature type="chain" id="PRO_5038832586" evidence="10">
    <location>
        <begin position="33"/>
        <end position="369"/>
    </location>
</feature>
<evidence type="ECO:0000256" key="10">
    <source>
        <dbReference type="SAM" id="SignalP"/>
    </source>
</evidence>
<dbReference type="PROSITE" id="PS51318">
    <property type="entry name" value="TAT"/>
    <property type="match status" value="1"/>
</dbReference>
<name>A0A919IWS9_9ACTN</name>
<dbReference type="GO" id="GO:0005886">
    <property type="term" value="C:plasma membrane"/>
    <property type="evidence" value="ECO:0007669"/>
    <property type="project" value="UniProtKB-SubCell"/>
</dbReference>
<evidence type="ECO:0000256" key="2">
    <source>
        <dbReference type="ARBA" id="ARBA00004533"/>
    </source>
</evidence>
<proteinExistence type="inferred from homology"/>
<dbReference type="InterPro" id="IPR044527">
    <property type="entry name" value="NrtA/CpmA_ABC-bd_dom"/>
</dbReference>
<dbReference type="EMBL" id="BOMM01000003">
    <property type="protein sequence ID" value="GIE08743.1"/>
    <property type="molecule type" value="Genomic_DNA"/>
</dbReference>
<dbReference type="RefSeq" id="WP_203815377.1">
    <property type="nucleotide sequence ID" value="NZ_BAAABP010000014.1"/>
</dbReference>
<dbReference type="InterPro" id="IPR010067">
    <property type="entry name" value="ABC_SsuA_sub-bd"/>
</dbReference>
<comment type="similarity">
    <text evidence="3">Belongs to the bacterial solute-binding protein SsuA/TauA family.</text>
</comment>
<evidence type="ECO:0000256" key="3">
    <source>
        <dbReference type="ARBA" id="ARBA00010742"/>
    </source>
</evidence>
<evidence type="ECO:0000256" key="1">
    <source>
        <dbReference type="ARBA" id="ARBA00004418"/>
    </source>
</evidence>
<comment type="subcellular location">
    <subcellularLocation>
        <location evidence="2">Cell inner membrane</location>
    </subcellularLocation>
    <subcellularLocation>
        <location evidence="1">Periplasm</location>
    </subcellularLocation>
</comment>
<dbReference type="Gene3D" id="3.40.190.10">
    <property type="entry name" value="Periplasmic binding protein-like II"/>
    <property type="match status" value="2"/>
</dbReference>
<keyword evidence="11" id="KW-0449">Lipoprotein</keyword>
<feature type="signal peptide" evidence="10">
    <location>
        <begin position="1"/>
        <end position="32"/>
    </location>
</feature>
<dbReference type="PANTHER" id="PTHR30024">
    <property type="entry name" value="ALIPHATIC SULFONATES-BINDING PROTEIN-RELATED"/>
    <property type="match status" value="1"/>
</dbReference>